<dbReference type="EMBL" id="QUBQ01000001">
    <property type="protein sequence ID" value="REK76202.1"/>
    <property type="molecule type" value="Genomic_DNA"/>
</dbReference>
<keyword evidence="5" id="KW-1185">Reference proteome</keyword>
<dbReference type="SUPFAM" id="SSF46955">
    <property type="entry name" value="Putative DNA-binding domain"/>
    <property type="match status" value="1"/>
</dbReference>
<dbReference type="PANTHER" id="PTHR30204">
    <property type="entry name" value="REDOX-CYCLING DRUG-SENSING TRANSCRIPTIONAL ACTIVATOR SOXR"/>
    <property type="match status" value="1"/>
</dbReference>
<sequence length="433" mass="48908">MVIYYTGFRWIVRELDNGGLMMQLRTGDWMTAGQFADKAGVTIRTVRFYDKVGLLTPSHRTDSGHRYYTKPDLARLQRILTLKYIGLTIDEISRIVHRDGDEVDLKESLRVQSTIIGQKMEHLRLVQKTVKETLSLLESLEDGEEGGPDSPEEGRESSPAWELFASIIRVVNQEYENAFNLQTRIHLHDEFSTNPYKWHHWLFDRLDIPAGSKILELGCGDGTLWERNAARIPSNWEVTLTDLSDGMLNDAKERLEHCVPSDRFCFATADARSIPYPDASFDAVLANHMLYHVSERHQSLKEIRRVLKPGGILFASTMGTNHMKEVKGLLSAFNPNYDTGRQDFACEFGLENGGDQLDAAGFSDIRCQRYADGLRVIDAKPLIAYIRTTPGGRENLTDSRLSKLAALLNDTISTEGAIHITKEVGLFIACRKS</sequence>
<dbReference type="Gene3D" id="1.10.1660.10">
    <property type="match status" value="1"/>
</dbReference>
<dbReference type="GO" id="GO:0003700">
    <property type="term" value="F:DNA-binding transcription factor activity"/>
    <property type="evidence" value="ECO:0007669"/>
    <property type="project" value="InterPro"/>
</dbReference>
<feature type="compositionally biased region" description="Acidic residues" evidence="2">
    <location>
        <begin position="139"/>
        <end position="151"/>
    </location>
</feature>
<dbReference type="PANTHER" id="PTHR30204:SF96">
    <property type="entry name" value="CHROMOSOME-ANCHORING PROTEIN RACA"/>
    <property type="match status" value="1"/>
</dbReference>
<dbReference type="PROSITE" id="PS00552">
    <property type="entry name" value="HTH_MERR_1"/>
    <property type="match status" value="1"/>
</dbReference>
<dbReference type="Proteomes" id="UP000261905">
    <property type="component" value="Unassembled WGS sequence"/>
</dbReference>
<dbReference type="CDD" id="cd01106">
    <property type="entry name" value="HTH_TipAL-Mta"/>
    <property type="match status" value="1"/>
</dbReference>
<evidence type="ECO:0000256" key="1">
    <source>
        <dbReference type="ARBA" id="ARBA00023125"/>
    </source>
</evidence>
<reference evidence="4 5" key="1">
    <citation type="submission" date="2018-08" db="EMBL/GenBank/DDBJ databases">
        <title>Paenibacillus sp. M4BSY-1, whole genome shotgun sequence.</title>
        <authorList>
            <person name="Tuo L."/>
        </authorList>
    </citation>
    <scope>NUCLEOTIDE SEQUENCE [LARGE SCALE GENOMIC DNA]</scope>
    <source>
        <strain evidence="4 5">M4BSY-1</strain>
    </source>
</reference>
<dbReference type="InterPro" id="IPR009061">
    <property type="entry name" value="DNA-bd_dom_put_sf"/>
</dbReference>
<comment type="caution">
    <text evidence="4">The sequence shown here is derived from an EMBL/GenBank/DDBJ whole genome shotgun (WGS) entry which is preliminary data.</text>
</comment>
<protein>
    <submittedName>
        <fullName evidence="4">Methyltransferase domain-containing protein</fullName>
    </submittedName>
</protein>
<dbReference type="SUPFAM" id="SSF53335">
    <property type="entry name" value="S-adenosyl-L-methionine-dependent methyltransferases"/>
    <property type="match status" value="1"/>
</dbReference>
<dbReference type="InterPro" id="IPR013216">
    <property type="entry name" value="Methyltransf_11"/>
</dbReference>
<evidence type="ECO:0000313" key="4">
    <source>
        <dbReference type="EMBL" id="REK76202.1"/>
    </source>
</evidence>
<dbReference type="PROSITE" id="PS50937">
    <property type="entry name" value="HTH_MERR_2"/>
    <property type="match status" value="1"/>
</dbReference>
<dbReference type="InterPro" id="IPR029063">
    <property type="entry name" value="SAM-dependent_MTases_sf"/>
</dbReference>
<keyword evidence="4" id="KW-0808">Transferase</keyword>
<evidence type="ECO:0000256" key="2">
    <source>
        <dbReference type="SAM" id="MobiDB-lite"/>
    </source>
</evidence>
<organism evidence="4 5">
    <name type="scientific">Paenibacillus paeoniae</name>
    <dbReference type="NCBI Taxonomy" id="2292705"/>
    <lineage>
        <taxon>Bacteria</taxon>
        <taxon>Bacillati</taxon>
        <taxon>Bacillota</taxon>
        <taxon>Bacilli</taxon>
        <taxon>Bacillales</taxon>
        <taxon>Paenibacillaceae</taxon>
        <taxon>Paenibacillus</taxon>
    </lineage>
</organism>
<keyword evidence="1" id="KW-0238">DNA-binding</keyword>
<proteinExistence type="predicted"/>
<feature type="region of interest" description="Disordered" evidence="2">
    <location>
        <begin position="138"/>
        <end position="157"/>
    </location>
</feature>
<gene>
    <name evidence="4" type="ORF">DX130_03850</name>
</gene>
<dbReference type="OrthoDB" id="9777497at2"/>
<dbReference type="AlphaFoldDB" id="A0A371PJ15"/>
<dbReference type="InterPro" id="IPR047057">
    <property type="entry name" value="MerR_fam"/>
</dbReference>
<dbReference type="CDD" id="cd02440">
    <property type="entry name" value="AdoMet_MTases"/>
    <property type="match status" value="1"/>
</dbReference>
<dbReference type="Pfam" id="PF13411">
    <property type="entry name" value="MerR_1"/>
    <property type="match status" value="1"/>
</dbReference>
<dbReference type="PRINTS" id="PR00040">
    <property type="entry name" value="HTHMERR"/>
</dbReference>
<dbReference type="GO" id="GO:0008757">
    <property type="term" value="F:S-adenosylmethionine-dependent methyltransferase activity"/>
    <property type="evidence" value="ECO:0007669"/>
    <property type="project" value="InterPro"/>
</dbReference>
<dbReference type="GO" id="GO:0003677">
    <property type="term" value="F:DNA binding"/>
    <property type="evidence" value="ECO:0007669"/>
    <property type="project" value="UniProtKB-KW"/>
</dbReference>
<name>A0A371PJ15_9BACL</name>
<dbReference type="SMART" id="SM00422">
    <property type="entry name" value="HTH_MERR"/>
    <property type="match status" value="1"/>
</dbReference>
<accession>A0A371PJ15</accession>
<keyword evidence="4" id="KW-0489">Methyltransferase</keyword>
<dbReference type="InterPro" id="IPR000551">
    <property type="entry name" value="MerR-type_HTH_dom"/>
</dbReference>
<dbReference type="Pfam" id="PF08241">
    <property type="entry name" value="Methyltransf_11"/>
    <property type="match status" value="1"/>
</dbReference>
<evidence type="ECO:0000259" key="3">
    <source>
        <dbReference type="PROSITE" id="PS50937"/>
    </source>
</evidence>
<evidence type="ECO:0000313" key="5">
    <source>
        <dbReference type="Proteomes" id="UP000261905"/>
    </source>
</evidence>
<dbReference type="GO" id="GO:0032259">
    <property type="term" value="P:methylation"/>
    <property type="evidence" value="ECO:0007669"/>
    <property type="project" value="UniProtKB-KW"/>
</dbReference>
<feature type="domain" description="HTH merR-type" evidence="3">
    <location>
        <begin position="33"/>
        <end position="98"/>
    </location>
</feature>
<dbReference type="Gene3D" id="3.40.50.150">
    <property type="entry name" value="Vaccinia Virus protein VP39"/>
    <property type="match status" value="1"/>
</dbReference>